<dbReference type="Proteomes" id="UP000053854">
    <property type="component" value="Unassembled WGS sequence"/>
</dbReference>
<gene>
    <name evidence="1" type="ORF">N338_03543</name>
</gene>
<feature type="non-terminal residue" evidence="1">
    <location>
        <position position="1"/>
    </location>
</feature>
<dbReference type="OrthoDB" id="2561043at2759"/>
<dbReference type="InterPro" id="IPR024083">
    <property type="entry name" value="Fumarase/histidase_N"/>
</dbReference>
<reference evidence="1 2" key="1">
    <citation type="submission" date="2014-04" db="EMBL/GenBank/DDBJ databases">
        <title>Genome evolution of avian class.</title>
        <authorList>
            <person name="Zhang G."/>
            <person name="Li C."/>
        </authorList>
    </citation>
    <scope>NUCLEOTIDE SEQUENCE [LARGE SCALE GENOMIC DNA]</scope>
    <source>
        <strain evidence="1">BGI_N338</strain>
    </source>
</reference>
<keyword evidence="2" id="KW-1185">Reference proteome</keyword>
<feature type="non-terminal residue" evidence="1">
    <location>
        <position position="40"/>
    </location>
</feature>
<evidence type="ECO:0000313" key="1">
    <source>
        <dbReference type="EMBL" id="KFZ56903.1"/>
    </source>
</evidence>
<proteinExistence type="predicted"/>
<keyword evidence="1" id="KW-0456">Lyase</keyword>
<protein>
    <submittedName>
        <fullName evidence="1">Argininosuccinate lyase</fullName>
    </submittedName>
</protein>
<dbReference type="Gene3D" id="1.10.275.10">
    <property type="entry name" value="Fumarase/aspartase (N-terminal domain)"/>
    <property type="match status" value="1"/>
</dbReference>
<dbReference type="GO" id="GO:0016829">
    <property type="term" value="F:lyase activity"/>
    <property type="evidence" value="ECO:0007669"/>
    <property type="project" value="UniProtKB-KW"/>
</dbReference>
<organism evidence="1 2">
    <name type="scientific">Podiceps cristatus</name>
    <name type="common">Great crested grebe</name>
    <dbReference type="NCBI Taxonomy" id="345573"/>
    <lineage>
        <taxon>Eukaryota</taxon>
        <taxon>Metazoa</taxon>
        <taxon>Chordata</taxon>
        <taxon>Craniata</taxon>
        <taxon>Vertebrata</taxon>
        <taxon>Euteleostomi</taxon>
        <taxon>Archelosauria</taxon>
        <taxon>Archosauria</taxon>
        <taxon>Dinosauria</taxon>
        <taxon>Saurischia</taxon>
        <taxon>Theropoda</taxon>
        <taxon>Coelurosauria</taxon>
        <taxon>Aves</taxon>
        <taxon>Neognathae</taxon>
        <taxon>Neoaves</taxon>
        <taxon>Mirandornithes</taxon>
        <taxon>Podicipediformes</taxon>
        <taxon>Podicipedidae</taxon>
        <taxon>Podiceps</taxon>
    </lineage>
</organism>
<sequence length="40" mass="4490">DKLWGGRFSGNTDPVMEMLNASITYDQRLSEVDIHGSMAF</sequence>
<accession>A0A094KBY7</accession>
<evidence type="ECO:0000313" key="2">
    <source>
        <dbReference type="Proteomes" id="UP000053854"/>
    </source>
</evidence>
<name>A0A094KBY7_PODCR</name>
<dbReference type="AlphaFoldDB" id="A0A094KBY7"/>
<dbReference type="EMBL" id="KL254946">
    <property type="protein sequence ID" value="KFZ56903.1"/>
    <property type="molecule type" value="Genomic_DNA"/>
</dbReference>